<evidence type="ECO:0000313" key="1">
    <source>
        <dbReference type="EMBL" id="RKE98534.1"/>
    </source>
</evidence>
<dbReference type="EMBL" id="RAQJ01000001">
    <property type="protein sequence ID" value="RKE98534.1"/>
    <property type="molecule type" value="Genomic_DNA"/>
</dbReference>
<keyword evidence="2" id="KW-1185">Reference proteome</keyword>
<accession>A0A420DWD7</accession>
<reference evidence="1 2" key="1">
    <citation type="submission" date="2018-09" db="EMBL/GenBank/DDBJ databases">
        <title>Genomic Encyclopedia of Archaeal and Bacterial Type Strains, Phase II (KMG-II): from individual species to whole genera.</title>
        <authorList>
            <person name="Goeker M."/>
        </authorList>
    </citation>
    <scope>NUCLEOTIDE SEQUENCE [LARGE SCALE GENOMIC DNA]</scope>
    <source>
        <strain evidence="1 2">DSM 26283</strain>
    </source>
</reference>
<evidence type="ECO:0000313" key="2">
    <source>
        <dbReference type="Proteomes" id="UP000284892"/>
    </source>
</evidence>
<dbReference type="AlphaFoldDB" id="A0A420DWD7"/>
<dbReference type="Proteomes" id="UP000284892">
    <property type="component" value="Unassembled WGS sequence"/>
</dbReference>
<gene>
    <name evidence="1" type="ORF">BXY80_0623</name>
</gene>
<proteinExistence type="predicted"/>
<protein>
    <recommendedName>
        <fullName evidence="3">Nitrite reductase/ring-hydroxylating ferredoxin subunit</fullName>
    </recommendedName>
</protein>
<name>A0A420DWD7_9FLAO</name>
<comment type="caution">
    <text evidence="1">The sequence shown here is derived from an EMBL/GenBank/DDBJ whole genome shotgun (WGS) entry which is preliminary data.</text>
</comment>
<evidence type="ECO:0008006" key="3">
    <source>
        <dbReference type="Google" id="ProtNLM"/>
    </source>
</evidence>
<dbReference type="RefSeq" id="WP_120199742.1">
    <property type="nucleotide sequence ID" value="NZ_RAQJ01000001.1"/>
</dbReference>
<organism evidence="1 2">
    <name type="scientific">Ichthyenterobacterium magnum</name>
    <dbReference type="NCBI Taxonomy" id="1230530"/>
    <lineage>
        <taxon>Bacteria</taxon>
        <taxon>Pseudomonadati</taxon>
        <taxon>Bacteroidota</taxon>
        <taxon>Flavobacteriia</taxon>
        <taxon>Flavobacteriales</taxon>
        <taxon>Flavobacteriaceae</taxon>
        <taxon>Ichthyenterobacterium</taxon>
    </lineage>
</organism>
<dbReference type="OrthoDB" id="1201186at2"/>
<dbReference type="PROSITE" id="PS51257">
    <property type="entry name" value="PROKAR_LIPOPROTEIN"/>
    <property type="match status" value="1"/>
</dbReference>
<sequence>MKRFLLGFSLIILTACSSDNSVNNCNFLLDLNVNASLNLSLPQYAPLLVTSGVYFEPSQGNKGIYIINTGNDTYRAWDATDPNHVVSSCSFLQRDGVNVTCGCDDQNEYSLFTGQNFGDPLPCGLFEYRATLSGNTVVVSN</sequence>